<reference evidence="1 2" key="1">
    <citation type="submission" date="2017-11" db="EMBL/GenBank/DDBJ databases">
        <title>Draft genome sequence of magnetotactic bacterium Magnetospirillum kuznetsovii LBB-42.</title>
        <authorList>
            <person name="Grouzdev D.S."/>
            <person name="Rysina M.S."/>
            <person name="Baslerov R.V."/>
            <person name="Koziaeva V."/>
        </authorList>
    </citation>
    <scope>NUCLEOTIDE SEQUENCE [LARGE SCALE GENOMIC DNA]</scope>
    <source>
        <strain evidence="1 2">LBB-42</strain>
    </source>
</reference>
<dbReference type="EMBL" id="PGTO01000045">
    <property type="protein sequence ID" value="RAU19993.1"/>
    <property type="molecule type" value="Genomic_DNA"/>
</dbReference>
<sequence>MSQCSICLAAANMTKKLIPHVQSGDRFIKVGEPHGKIWQVVNLSIAVDGILHARLQDDSRINGSMTIAAGVLTDPRFWSVALPI</sequence>
<evidence type="ECO:0000313" key="1">
    <source>
        <dbReference type="EMBL" id="RAU19993.1"/>
    </source>
</evidence>
<keyword evidence="2" id="KW-1185">Reference proteome</keyword>
<name>A0A364NSB8_9PROT</name>
<dbReference type="AlphaFoldDB" id="A0A364NSB8"/>
<accession>A0A364NSB8</accession>
<proteinExistence type="predicted"/>
<gene>
    <name evidence="1" type="ORF">CU669_20750</name>
</gene>
<comment type="caution">
    <text evidence="1">The sequence shown here is derived from an EMBL/GenBank/DDBJ whole genome shotgun (WGS) entry which is preliminary data.</text>
</comment>
<evidence type="ECO:0000313" key="2">
    <source>
        <dbReference type="Proteomes" id="UP000251075"/>
    </source>
</evidence>
<organism evidence="1 2">
    <name type="scientific">Paramagnetospirillum kuznetsovii</name>
    <dbReference type="NCBI Taxonomy" id="2053833"/>
    <lineage>
        <taxon>Bacteria</taxon>
        <taxon>Pseudomonadati</taxon>
        <taxon>Pseudomonadota</taxon>
        <taxon>Alphaproteobacteria</taxon>
        <taxon>Rhodospirillales</taxon>
        <taxon>Magnetospirillaceae</taxon>
        <taxon>Paramagnetospirillum</taxon>
    </lineage>
</organism>
<protein>
    <submittedName>
        <fullName evidence="1">Uncharacterized protein</fullName>
    </submittedName>
</protein>
<dbReference type="Proteomes" id="UP000251075">
    <property type="component" value="Unassembled WGS sequence"/>
</dbReference>